<reference evidence="2 3" key="1">
    <citation type="submission" date="2018-06" db="EMBL/GenBank/DDBJ databases">
        <title>A transcriptomic atlas of mushroom development highlights an independent origin of complex multicellularity.</title>
        <authorList>
            <consortium name="DOE Joint Genome Institute"/>
            <person name="Krizsan K."/>
            <person name="Almasi E."/>
            <person name="Merenyi Z."/>
            <person name="Sahu N."/>
            <person name="Viragh M."/>
            <person name="Koszo T."/>
            <person name="Mondo S."/>
            <person name="Kiss B."/>
            <person name="Balint B."/>
            <person name="Kues U."/>
            <person name="Barry K."/>
            <person name="Hegedus J.C."/>
            <person name="Henrissat B."/>
            <person name="Johnson J."/>
            <person name="Lipzen A."/>
            <person name="Ohm R."/>
            <person name="Nagy I."/>
            <person name="Pangilinan J."/>
            <person name="Yan J."/>
            <person name="Xiong Y."/>
            <person name="Grigoriev I.V."/>
            <person name="Hibbett D.S."/>
            <person name="Nagy L.G."/>
        </authorList>
    </citation>
    <scope>NUCLEOTIDE SEQUENCE [LARGE SCALE GENOMIC DNA]</scope>
    <source>
        <strain evidence="2 3">SZMC22713</strain>
    </source>
</reference>
<proteinExistence type="predicted"/>
<protein>
    <submittedName>
        <fullName evidence="2">Uncharacterized protein</fullName>
    </submittedName>
</protein>
<feature type="region of interest" description="Disordered" evidence="1">
    <location>
        <begin position="216"/>
        <end position="243"/>
    </location>
</feature>
<dbReference type="EMBL" id="ML170167">
    <property type="protein sequence ID" value="TDL24333.1"/>
    <property type="molecule type" value="Genomic_DNA"/>
</dbReference>
<evidence type="ECO:0000313" key="3">
    <source>
        <dbReference type="Proteomes" id="UP000294933"/>
    </source>
</evidence>
<evidence type="ECO:0000313" key="2">
    <source>
        <dbReference type="EMBL" id="TDL24333.1"/>
    </source>
</evidence>
<gene>
    <name evidence="2" type="ORF">BD410DRAFT_802153</name>
</gene>
<dbReference type="Proteomes" id="UP000294933">
    <property type="component" value="Unassembled WGS sequence"/>
</dbReference>
<accession>A0A4Y7Q9J2</accession>
<organism evidence="2 3">
    <name type="scientific">Rickenella mellea</name>
    <dbReference type="NCBI Taxonomy" id="50990"/>
    <lineage>
        <taxon>Eukaryota</taxon>
        <taxon>Fungi</taxon>
        <taxon>Dikarya</taxon>
        <taxon>Basidiomycota</taxon>
        <taxon>Agaricomycotina</taxon>
        <taxon>Agaricomycetes</taxon>
        <taxon>Hymenochaetales</taxon>
        <taxon>Rickenellaceae</taxon>
        <taxon>Rickenella</taxon>
    </lineage>
</organism>
<dbReference type="AlphaFoldDB" id="A0A4Y7Q9J2"/>
<dbReference type="VEuPathDB" id="FungiDB:BD410DRAFT_802153"/>
<sequence length="243" mass="26938">MYEHRGRHFWPLQSVLNTDTCRSTNASIFGRFLATLFKPLVAAAQNIGIGAPTYHFGEDSEAIGAKKFFEVVMNITKVNLCFGDLAVGAKNFFENYNNCGGHHRTGRRSGGTAETDFVMTNRHGTAKNTNMPSFEVTIMSADICTTALLLRWRHCRRLAHISPLRRFGAVIRRWSLQLQTFFVAPMDSEPLKNLLILFNGSESIGATKNFEVVMTTAESPHQSSEAAKYEPTSDNAAIGAAEQ</sequence>
<name>A0A4Y7Q9J2_9AGAM</name>
<feature type="compositionally biased region" description="Polar residues" evidence="1">
    <location>
        <begin position="216"/>
        <end position="225"/>
    </location>
</feature>
<keyword evidence="3" id="KW-1185">Reference proteome</keyword>
<evidence type="ECO:0000256" key="1">
    <source>
        <dbReference type="SAM" id="MobiDB-lite"/>
    </source>
</evidence>